<dbReference type="EMBL" id="QEKH01000028">
    <property type="protein sequence ID" value="PVY38142.1"/>
    <property type="molecule type" value="Genomic_DNA"/>
</dbReference>
<dbReference type="Gene3D" id="3.30.70.1440">
    <property type="entry name" value="Multidrug efflux transporter AcrB pore domain"/>
    <property type="match status" value="1"/>
</dbReference>
<feature type="transmembrane region" description="Helical" evidence="10">
    <location>
        <begin position="879"/>
        <end position="897"/>
    </location>
</feature>
<dbReference type="Gene3D" id="1.20.1640.10">
    <property type="entry name" value="Multidrug efflux transporter AcrB transmembrane domain"/>
    <property type="match status" value="2"/>
</dbReference>
<feature type="transmembrane region" description="Helical" evidence="10">
    <location>
        <begin position="904"/>
        <end position="928"/>
    </location>
</feature>
<accession>A0A2U1ANZ0</accession>
<keyword evidence="7 10" id="KW-1133">Transmembrane helix</keyword>
<keyword evidence="4" id="KW-1003">Cell membrane</keyword>
<dbReference type="FunFam" id="1.20.1640.10:FF:000001">
    <property type="entry name" value="Efflux pump membrane transporter"/>
    <property type="match status" value="1"/>
</dbReference>
<evidence type="ECO:0000313" key="12">
    <source>
        <dbReference type="Proteomes" id="UP000245959"/>
    </source>
</evidence>
<feature type="transmembrane region" description="Helical" evidence="10">
    <location>
        <begin position="537"/>
        <end position="555"/>
    </location>
</feature>
<dbReference type="GO" id="GO:0009636">
    <property type="term" value="P:response to toxic substance"/>
    <property type="evidence" value="ECO:0007669"/>
    <property type="project" value="UniProtKB-ARBA"/>
</dbReference>
<evidence type="ECO:0000256" key="8">
    <source>
        <dbReference type="ARBA" id="ARBA00023136"/>
    </source>
</evidence>
<dbReference type="AlphaFoldDB" id="A0A2U1ANZ0"/>
<feature type="transmembrane region" description="Helical" evidence="10">
    <location>
        <begin position="978"/>
        <end position="999"/>
    </location>
</feature>
<dbReference type="SUPFAM" id="SSF82866">
    <property type="entry name" value="Multidrug efflux transporter AcrB transmembrane domain"/>
    <property type="match status" value="2"/>
</dbReference>
<dbReference type="PRINTS" id="PR00702">
    <property type="entry name" value="ACRIFLAVINRP"/>
</dbReference>
<feature type="transmembrane region" description="Helical" evidence="10">
    <location>
        <begin position="444"/>
        <end position="464"/>
    </location>
</feature>
<dbReference type="Pfam" id="PF00873">
    <property type="entry name" value="ACR_tran"/>
    <property type="match status" value="1"/>
</dbReference>
<dbReference type="InterPro" id="IPR004764">
    <property type="entry name" value="MdtF-like"/>
</dbReference>
<feature type="transmembrane region" description="Helical" evidence="10">
    <location>
        <begin position="368"/>
        <end position="388"/>
    </location>
</feature>
<feature type="compositionally biased region" description="Pro residues" evidence="9">
    <location>
        <begin position="1057"/>
        <end position="1067"/>
    </location>
</feature>
<dbReference type="GO" id="GO:0042910">
    <property type="term" value="F:xenobiotic transmembrane transporter activity"/>
    <property type="evidence" value="ECO:0007669"/>
    <property type="project" value="TreeGrafter"/>
</dbReference>
<dbReference type="PANTHER" id="PTHR32063:SF13">
    <property type="entry name" value="MULTIDRUG EFFLUX PUMP SUBUNIT ACRB-RELATED"/>
    <property type="match status" value="1"/>
</dbReference>
<feature type="region of interest" description="Disordered" evidence="9">
    <location>
        <begin position="1047"/>
        <end position="1067"/>
    </location>
</feature>
<proteinExistence type="inferred from homology"/>
<evidence type="ECO:0000256" key="1">
    <source>
        <dbReference type="ARBA" id="ARBA00004429"/>
    </source>
</evidence>
<keyword evidence="5" id="KW-0997">Cell inner membrane</keyword>
<organism evidence="11 12">
    <name type="scientific">Victivallis vadensis</name>
    <dbReference type="NCBI Taxonomy" id="172901"/>
    <lineage>
        <taxon>Bacteria</taxon>
        <taxon>Pseudomonadati</taxon>
        <taxon>Lentisphaerota</taxon>
        <taxon>Lentisphaeria</taxon>
        <taxon>Victivallales</taxon>
        <taxon>Victivallaceae</taxon>
        <taxon>Victivallis</taxon>
    </lineage>
</organism>
<dbReference type="GO" id="GO:0015562">
    <property type="term" value="F:efflux transmembrane transporter activity"/>
    <property type="evidence" value="ECO:0007669"/>
    <property type="project" value="InterPro"/>
</dbReference>
<feature type="transmembrane region" description="Helical" evidence="10">
    <location>
        <begin position="934"/>
        <end position="957"/>
    </location>
</feature>
<evidence type="ECO:0000256" key="5">
    <source>
        <dbReference type="ARBA" id="ARBA00022519"/>
    </source>
</evidence>
<dbReference type="Gene3D" id="3.30.70.1430">
    <property type="entry name" value="Multidrug efflux transporter AcrB pore domain"/>
    <property type="match status" value="2"/>
</dbReference>
<comment type="subcellular location">
    <subcellularLocation>
        <location evidence="1">Cell inner membrane</location>
        <topology evidence="1">Multi-pass membrane protein</topology>
    </subcellularLocation>
</comment>
<feature type="transmembrane region" description="Helical" evidence="10">
    <location>
        <begin position="12"/>
        <end position="34"/>
    </location>
</feature>
<keyword evidence="3" id="KW-0813">Transport</keyword>
<feature type="transmembrane region" description="Helical" evidence="10">
    <location>
        <begin position="1011"/>
        <end position="1037"/>
    </location>
</feature>
<protein>
    <submittedName>
        <fullName evidence="11">HAE1 family hydrophobic/amphiphilic exporter-1</fullName>
    </submittedName>
</protein>
<evidence type="ECO:0000256" key="4">
    <source>
        <dbReference type="ARBA" id="ARBA00022475"/>
    </source>
</evidence>
<dbReference type="GO" id="GO:0005886">
    <property type="term" value="C:plasma membrane"/>
    <property type="evidence" value="ECO:0007669"/>
    <property type="project" value="UniProtKB-SubCell"/>
</dbReference>
<dbReference type="SUPFAM" id="SSF82693">
    <property type="entry name" value="Multidrug efflux transporter AcrB pore domain, PN1, PN2, PC1 and PC2 subdomains"/>
    <property type="match status" value="4"/>
</dbReference>
<evidence type="ECO:0000256" key="7">
    <source>
        <dbReference type="ARBA" id="ARBA00022989"/>
    </source>
</evidence>
<evidence type="ECO:0000256" key="3">
    <source>
        <dbReference type="ARBA" id="ARBA00022448"/>
    </source>
</evidence>
<dbReference type="Gene3D" id="3.30.70.1320">
    <property type="entry name" value="Multidrug efflux transporter AcrB pore domain like"/>
    <property type="match status" value="1"/>
</dbReference>
<keyword evidence="6 10" id="KW-0812">Transmembrane</keyword>
<comment type="similarity">
    <text evidence="2">Belongs to the resistance-nodulation-cell division (RND) (TC 2.A.6) family.</text>
</comment>
<dbReference type="GeneID" id="78296479"/>
<dbReference type="NCBIfam" id="TIGR00915">
    <property type="entry name" value="2A0602"/>
    <property type="match status" value="1"/>
</dbReference>
<feature type="transmembrane region" description="Helical" evidence="10">
    <location>
        <begin position="476"/>
        <end position="499"/>
    </location>
</feature>
<dbReference type="PANTHER" id="PTHR32063">
    <property type="match status" value="1"/>
</dbReference>
<gene>
    <name evidence="11" type="ORF">C8D82_12842</name>
</gene>
<dbReference type="InterPro" id="IPR027463">
    <property type="entry name" value="AcrB_DN_DC_subdom"/>
</dbReference>
<keyword evidence="8 10" id="KW-0472">Membrane</keyword>
<evidence type="ECO:0000256" key="6">
    <source>
        <dbReference type="ARBA" id="ARBA00022692"/>
    </source>
</evidence>
<keyword evidence="12" id="KW-1185">Reference proteome</keyword>
<name>A0A2U1ANZ0_9BACT</name>
<dbReference type="NCBIfam" id="NF000282">
    <property type="entry name" value="RND_permease_1"/>
    <property type="match status" value="1"/>
</dbReference>
<dbReference type="Proteomes" id="UP000245959">
    <property type="component" value="Unassembled WGS sequence"/>
</dbReference>
<evidence type="ECO:0000256" key="9">
    <source>
        <dbReference type="SAM" id="MobiDB-lite"/>
    </source>
</evidence>
<dbReference type="RefSeq" id="WP_116885197.1">
    <property type="nucleotide sequence ID" value="NZ_CALXNT010000099.1"/>
</dbReference>
<dbReference type="Gene3D" id="3.30.2090.10">
    <property type="entry name" value="Multidrug efflux transporter AcrB TolC docking domain, DN and DC subdomains"/>
    <property type="match status" value="2"/>
</dbReference>
<comment type="caution">
    <text evidence="11">The sequence shown here is derived from an EMBL/GenBank/DDBJ whole genome shotgun (WGS) entry which is preliminary data.</text>
</comment>
<sequence>MISRFFIERPRFAFVISIVITLAGLISIFTLPVAQYPNITPSLISVTTTYPGADAKTVQETVIQPIEAQLNGVKRMLYISSTATDTGMATINVTFDIGTDGDQNTVNTQNRVNWASAQMPEEVRRQSVIVKEKSSNMLQVIALYSPKGTYDSLFLNNYSSINLKDELARIPGVGDVQMLGELKYSMRIWLDSDKLAYLNMTVDDVIAAIKAQNVQVSAGALGDAPISGKQVFRYSLQTQGRFTEPKEFENIVVRSTSAGEQVRLRDIAKVELGAENYSSSGSFNGKPAALLAIYQLNDANGLEIAEAARKKLEELKVYFPEDLDYAIPFDMTDFITASIDEVVVTLIEAVLLVILITYLFLQDWRSTMVPTIAIPVSLIGTFAVMAVIGYSINLITLFGLILAIGVVVDDAIVVIENVNRLMEEEHLDPKAAAIKSMEQVTGPVIATTLVLLAMFIPVCFLPGITGEMYRQFGITISVAVAISSVNALTLSPALSAMILRPIDPNAKKFIFFRWFDAGFEKLTAGYGKIVSPIVRRTSLMIVCYAGLAFLCVQLFNHLPTGFIPDEDQGKLFVNVQLPDAASLNRTTAVTDRAAKLAAEVPGVIDVIAVPGFSILTGAQASNNALLIVCLKPWEERKKPELQQNAILAELMAKFNAIPEAQLSVFGMPSIQGIGTTGGFSFVIEDTTGTHTDRLQEAIDLITAEARKRPEFLAVYSTFSANVPQVFLEIDREKALKLGVALTDLNTALQGLTGYTYVNDFNKYGKVYKVEIQAETNFRDSTAKLRNLFVRNKSGEMIPLGTLVNIRTRPSPQYLNRYNLYSSATVNGMQRPGYSSGQAMKAMEEIARKVLPAGMKFEWTDMSYQEQKSAAGISLGSIEINMMAVIFALALLFMYLFLVAQYESWMLPVAVLLAVPIAFFGSLLSLYLAGIDNNIYTQVGFVLLFGIACKTAILIVEFAKNKYDEGTPLYDAALAAARLRFRAVLMTAISFLLGTLPLVIATGAGAASRRSLGTAVFGGMFVAVIGGTILIPAFYVLVQRLVNWTGGTGSPRRAPQSAEPPAPARNSR</sequence>
<evidence type="ECO:0000256" key="10">
    <source>
        <dbReference type="SAM" id="Phobius"/>
    </source>
</evidence>
<evidence type="ECO:0000313" key="11">
    <source>
        <dbReference type="EMBL" id="PVY38142.1"/>
    </source>
</evidence>
<feature type="transmembrane region" description="Helical" evidence="10">
    <location>
        <begin position="342"/>
        <end position="361"/>
    </location>
</feature>
<reference evidence="11 12" key="1">
    <citation type="submission" date="2018-04" db="EMBL/GenBank/DDBJ databases">
        <title>Genomic Encyclopedia of Type Strains, Phase IV (KMG-IV): sequencing the most valuable type-strain genomes for metagenomic binning, comparative biology and taxonomic classification.</title>
        <authorList>
            <person name="Goeker M."/>
        </authorList>
    </citation>
    <scope>NUCLEOTIDE SEQUENCE [LARGE SCALE GENOMIC DNA]</scope>
    <source>
        <strain evidence="11 12">DSM 14823</strain>
    </source>
</reference>
<evidence type="ECO:0000256" key="2">
    <source>
        <dbReference type="ARBA" id="ARBA00010942"/>
    </source>
</evidence>
<feature type="transmembrane region" description="Helical" evidence="10">
    <location>
        <begin position="394"/>
        <end position="415"/>
    </location>
</feature>
<dbReference type="SUPFAM" id="SSF82714">
    <property type="entry name" value="Multidrug efflux transporter AcrB TolC docking domain, DN and DC subdomains"/>
    <property type="match status" value="2"/>
</dbReference>
<dbReference type="InterPro" id="IPR001036">
    <property type="entry name" value="Acrflvin-R"/>
</dbReference>